<feature type="non-terminal residue" evidence="1">
    <location>
        <position position="42"/>
    </location>
</feature>
<proteinExistence type="predicted"/>
<protein>
    <submittedName>
        <fullName evidence="1">Uncharacterized protein</fullName>
    </submittedName>
</protein>
<evidence type="ECO:0000313" key="1">
    <source>
        <dbReference type="EMBL" id="ETJ20667.1"/>
    </source>
</evidence>
<dbReference type="AlphaFoldDB" id="W1WR39"/>
<organism evidence="1">
    <name type="scientific">human gut metagenome</name>
    <dbReference type="NCBI Taxonomy" id="408170"/>
    <lineage>
        <taxon>unclassified sequences</taxon>
        <taxon>metagenomes</taxon>
        <taxon>organismal metagenomes</taxon>
    </lineage>
</organism>
<reference evidence="1" key="1">
    <citation type="submission" date="2013-12" db="EMBL/GenBank/DDBJ databases">
        <title>A Varibaculum cambriense genome reconstructed from a premature infant gut community with otherwise low bacterial novelty that shifts toward anaerobic metabolism during the third week of life.</title>
        <authorList>
            <person name="Brown C.T."/>
            <person name="Sharon I."/>
            <person name="Thomas B.C."/>
            <person name="Castelle C.J."/>
            <person name="Morowitz M.J."/>
            <person name="Banfield J.F."/>
        </authorList>
    </citation>
    <scope>NUCLEOTIDE SEQUENCE</scope>
</reference>
<sequence length="42" mass="5189">MDNHLWYGFNSEKKDYLEGEDAVEAFNNLRKKGYYVFFDYDR</sequence>
<dbReference type="InterPro" id="IPR025454">
    <property type="entry name" value="DUF4275"/>
</dbReference>
<gene>
    <name evidence="1" type="ORF">Q604_UNBC18392G0001</name>
</gene>
<comment type="caution">
    <text evidence="1">The sequence shown here is derived from an EMBL/GenBank/DDBJ whole genome shotgun (WGS) entry which is preliminary data.</text>
</comment>
<accession>W1WR39</accession>
<dbReference type="Pfam" id="PF14101">
    <property type="entry name" value="DUF4275"/>
    <property type="match status" value="1"/>
</dbReference>
<name>W1WR39_9ZZZZ</name>
<dbReference type="EMBL" id="AZMM01018392">
    <property type="protein sequence ID" value="ETJ20667.1"/>
    <property type="molecule type" value="Genomic_DNA"/>
</dbReference>